<proteinExistence type="predicted"/>
<evidence type="ECO:0000256" key="1">
    <source>
        <dbReference type="SAM" id="MobiDB-lite"/>
    </source>
</evidence>
<gene>
    <name evidence="3" type="ORF">FA13DRAFT_1693877</name>
    <name evidence="4" type="ORF">FA13DRAFT_1816324</name>
</gene>
<evidence type="ECO:0000313" key="5">
    <source>
        <dbReference type="Proteomes" id="UP000298030"/>
    </source>
</evidence>
<keyword evidence="5" id="KW-1185">Reference proteome</keyword>
<dbReference type="Proteomes" id="UP000298030">
    <property type="component" value="Unassembled WGS sequence"/>
</dbReference>
<dbReference type="AlphaFoldDB" id="A0A4Y7SRG9"/>
<feature type="domain" description="BTB" evidence="2">
    <location>
        <begin position="36"/>
        <end position="109"/>
    </location>
</feature>
<dbReference type="InterPro" id="IPR000210">
    <property type="entry name" value="BTB/POZ_dom"/>
</dbReference>
<dbReference type="Pfam" id="PF00651">
    <property type="entry name" value="BTB"/>
    <property type="match status" value="1"/>
</dbReference>
<evidence type="ECO:0000313" key="4">
    <source>
        <dbReference type="EMBL" id="TEB27363.1"/>
    </source>
</evidence>
<evidence type="ECO:0000313" key="3">
    <source>
        <dbReference type="EMBL" id="TEB24224.1"/>
    </source>
</evidence>
<sequence>MSKRRRTDDVLGSGRPGNAHAFSVEPPEKSEQLWFEDGSIVLQAENTQFKVHRSILAKNSPIFADLFKIPHPASEPTIDGCPIVHLQDSAEDVKHVLLILYGDREYVNPGRVPHFSVVAAMIRLGRKYEIDFMKDEALSRLKREFPTTLEEFDDVDRTGWTHFTFPTDTVHDRECKKLYAMIRFAYECNIRSILPSLYVELMGPARDLDNVFYLSNELPMPYDALRSFVCGRDILLSVRTQETYQWIREVGTLVSCKSRVKCSGMSRRLVLHVLNDPVYPSSVFHKWEAFEAGFENGTIKELCDPCLQYAKRAHKEAREAVWTVLPTYFKLPEWDKLTDDM</sequence>
<feature type="region of interest" description="Disordered" evidence="1">
    <location>
        <begin position="1"/>
        <end position="26"/>
    </location>
</feature>
<dbReference type="PROSITE" id="PS50097">
    <property type="entry name" value="BTB"/>
    <property type="match status" value="1"/>
</dbReference>
<dbReference type="CDD" id="cd18186">
    <property type="entry name" value="BTB_POZ_ZBTB_KLHL-like"/>
    <property type="match status" value="1"/>
</dbReference>
<dbReference type="InterPro" id="IPR011333">
    <property type="entry name" value="SKP1/BTB/POZ_sf"/>
</dbReference>
<evidence type="ECO:0000259" key="2">
    <source>
        <dbReference type="PROSITE" id="PS50097"/>
    </source>
</evidence>
<dbReference type="SUPFAM" id="SSF54695">
    <property type="entry name" value="POZ domain"/>
    <property type="match status" value="1"/>
</dbReference>
<name>A0A4Y7SRG9_COPMI</name>
<reference evidence="3 5" key="1">
    <citation type="journal article" date="2019" name="Nat. Ecol. Evol.">
        <title>Megaphylogeny resolves global patterns of mushroom evolution.</title>
        <authorList>
            <person name="Varga T."/>
            <person name="Krizsan K."/>
            <person name="Foldi C."/>
            <person name="Dima B."/>
            <person name="Sanchez-Garcia M."/>
            <person name="Sanchez-Ramirez S."/>
            <person name="Szollosi G.J."/>
            <person name="Szarkandi J.G."/>
            <person name="Papp V."/>
            <person name="Albert L."/>
            <person name="Andreopoulos W."/>
            <person name="Angelini C."/>
            <person name="Antonin V."/>
            <person name="Barry K.W."/>
            <person name="Bougher N.L."/>
            <person name="Buchanan P."/>
            <person name="Buyck B."/>
            <person name="Bense V."/>
            <person name="Catcheside P."/>
            <person name="Chovatia M."/>
            <person name="Cooper J."/>
            <person name="Damon W."/>
            <person name="Desjardin D."/>
            <person name="Finy P."/>
            <person name="Geml J."/>
            <person name="Haridas S."/>
            <person name="Hughes K."/>
            <person name="Justo A."/>
            <person name="Karasinski D."/>
            <person name="Kautmanova I."/>
            <person name="Kiss B."/>
            <person name="Kocsube S."/>
            <person name="Kotiranta H."/>
            <person name="LaButti K.M."/>
            <person name="Lechner B.E."/>
            <person name="Liimatainen K."/>
            <person name="Lipzen A."/>
            <person name="Lukacs Z."/>
            <person name="Mihaltcheva S."/>
            <person name="Morgado L.N."/>
            <person name="Niskanen T."/>
            <person name="Noordeloos M.E."/>
            <person name="Ohm R.A."/>
            <person name="Ortiz-Santana B."/>
            <person name="Ovrebo C."/>
            <person name="Racz N."/>
            <person name="Riley R."/>
            <person name="Savchenko A."/>
            <person name="Shiryaev A."/>
            <person name="Soop K."/>
            <person name="Spirin V."/>
            <person name="Szebenyi C."/>
            <person name="Tomsovsky M."/>
            <person name="Tulloss R.E."/>
            <person name="Uehling J."/>
            <person name="Grigoriev I.V."/>
            <person name="Vagvolgyi C."/>
            <person name="Papp T."/>
            <person name="Martin F.M."/>
            <person name="Miettinen O."/>
            <person name="Hibbett D.S."/>
            <person name="Nagy L.G."/>
        </authorList>
    </citation>
    <scope>NUCLEOTIDE SEQUENCE [LARGE SCALE GENOMIC DNA]</scope>
    <source>
        <strain evidence="3 5">FP101781</strain>
    </source>
</reference>
<organism evidence="3 5">
    <name type="scientific">Coprinellus micaceus</name>
    <name type="common">Glistening ink-cap mushroom</name>
    <name type="synonym">Coprinus micaceus</name>
    <dbReference type="NCBI Taxonomy" id="71717"/>
    <lineage>
        <taxon>Eukaryota</taxon>
        <taxon>Fungi</taxon>
        <taxon>Dikarya</taxon>
        <taxon>Basidiomycota</taxon>
        <taxon>Agaricomycotina</taxon>
        <taxon>Agaricomycetes</taxon>
        <taxon>Agaricomycetidae</taxon>
        <taxon>Agaricales</taxon>
        <taxon>Agaricineae</taxon>
        <taxon>Psathyrellaceae</taxon>
        <taxon>Coprinellus</taxon>
    </lineage>
</organism>
<dbReference type="EMBL" id="QPFP01000069">
    <property type="protein sequence ID" value="TEB24224.1"/>
    <property type="molecule type" value="Genomic_DNA"/>
</dbReference>
<dbReference type="Gene3D" id="3.30.710.10">
    <property type="entry name" value="Potassium Channel Kv1.1, Chain A"/>
    <property type="match status" value="1"/>
</dbReference>
<protein>
    <recommendedName>
        <fullName evidence="2">BTB domain-containing protein</fullName>
    </recommendedName>
</protein>
<dbReference type="OrthoDB" id="3217871at2759"/>
<comment type="caution">
    <text evidence="3">The sequence shown here is derived from an EMBL/GenBank/DDBJ whole genome shotgun (WGS) entry which is preliminary data.</text>
</comment>
<accession>A0A4Y7SRG9</accession>
<dbReference type="SMART" id="SM00225">
    <property type="entry name" value="BTB"/>
    <property type="match status" value="1"/>
</dbReference>
<dbReference type="EMBL" id="QPFP01000040">
    <property type="protein sequence ID" value="TEB27363.1"/>
    <property type="molecule type" value="Genomic_DNA"/>
</dbReference>